<protein>
    <submittedName>
        <fullName evidence="3">SRPBCC family protein</fullName>
    </submittedName>
</protein>
<dbReference type="Proteomes" id="UP001569428">
    <property type="component" value="Unassembled WGS sequence"/>
</dbReference>
<dbReference type="Gene3D" id="3.30.530.20">
    <property type="match status" value="1"/>
</dbReference>
<feature type="domain" description="Activator of Hsp90 ATPase homologue 1/2-like C-terminal" evidence="2">
    <location>
        <begin position="17"/>
        <end position="150"/>
    </location>
</feature>
<gene>
    <name evidence="3" type="ORF">ACCI49_19695</name>
</gene>
<dbReference type="RefSeq" id="WP_371840891.1">
    <property type="nucleotide sequence ID" value="NZ_JBGMEK010000072.1"/>
</dbReference>
<dbReference type="InterPro" id="IPR023393">
    <property type="entry name" value="START-like_dom_sf"/>
</dbReference>
<evidence type="ECO:0000313" key="3">
    <source>
        <dbReference type="EMBL" id="MFA0813127.1"/>
    </source>
</evidence>
<dbReference type="InterPro" id="IPR013538">
    <property type="entry name" value="ASHA1/2-like_C"/>
</dbReference>
<dbReference type="Pfam" id="PF08327">
    <property type="entry name" value="AHSA1"/>
    <property type="match status" value="1"/>
</dbReference>
<dbReference type="CDD" id="cd08900">
    <property type="entry name" value="SRPBCC_CalC_Aha1-like_7"/>
    <property type="match status" value="1"/>
</dbReference>
<dbReference type="SUPFAM" id="SSF55961">
    <property type="entry name" value="Bet v1-like"/>
    <property type="match status" value="1"/>
</dbReference>
<evidence type="ECO:0000259" key="2">
    <source>
        <dbReference type="Pfam" id="PF08327"/>
    </source>
</evidence>
<evidence type="ECO:0000256" key="1">
    <source>
        <dbReference type="ARBA" id="ARBA00006817"/>
    </source>
</evidence>
<organism evidence="3 4">
    <name type="scientific">Microbulbifer epialgicus</name>
    <dbReference type="NCBI Taxonomy" id="393907"/>
    <lineage>
        <taxon>Bacteria</taxon>
        <taxon>Pseudomonadati</taxon>
        <taxon>Pseudomonadota</taxon>
        <taxon>Gammaproteobacteria</taxon>
        <taxon>Cellvibrionales</taxon>
        <taxon>Microbulbiferaceae</taxon>
        <taxon>Microbulbifer</taxon>
    </lineage>
</organism>
<name>A0ABV4P4F1_9GAMM</name>
<keyword evidence="4" id="KW-1185">Reference proteome</keyword>
<evidence type="ECO:0000313" key="4">
    <source>
        <dbReference type="Proteomes" id="UP001569428"/>
    </source>
</evidence>
<reference evidence="3 4" key="1">
    <citation type="submission" date="2024-08" db="EMBL/GenBank/DDBJ databases">
        <authorList>
            <person name="Ishaq N."/>
        </authorList>
    </citation>
    <scope>NUCLEOTIDE SEQUENCE [LARGE SCALE GENOMIC DNA]</scope>
    <source>
        <strain evidence="3 4">DSM 18651</strain>
    </source>
</reference>
<accession>A0ABV4P4F1</accession>
<dbReference type="EMBL" id="JBGMEK010000072">
    <property type="protein sequence ID" value="MFA0813127.1"/>
    <property type="molecule type" value="Genomic_DNA"/>
</dbReference>
<comment type="similarity">
    <text evidence="1">Belongs to the AHA1 family.</text>
</comment>
<comment type="caution">
    <text evidence="3">The sequence shown here is derived from an EMBL/GenBank/DDBJ whole genome shotgun (WGS) entry which is preliminary data.</text>
</comment>
<proteinExistence type="inferred from homology"/>
<sequence length="157" mass="17360">MSQQLSHGTISISKTIKVPAEKVFSAWVDPKARSIWGPPSEDEAIEFLKDDFRVGGVDVHRCGQKNDLRFRVETHYYQINRPHRLLFTERVSTDDSLLSASVITVAISENKSVTELEVTIQIASLVGSGMIDGTHNGWQSALSNLAAHLEATNAEIE</sequence>